<sequence length="398" mass="43164">MDLRKLYIASMCAIAAFAMISCNNDEENTTSLPYVDNTPVFELDRYIEASSTHTMEAADVTNATGVEVTYSWSVTRGSTTVDDEDLDKDGQTFTFTFWGSEKQDTLCNFTVTCSTSATGYYGMSHSVTTTTVNENSLSREGDSDIADGIITGTCSDGNSSYNTVTIGGLEWMAENIASEGTGEEAKGAALENSDAVSRMFGRFYTWDEATEICSSIDPDGGNAWRLPSRDDWNSLGRYFSESGENGSGDGTSSGENGNPSLWAGATGKLMTNVRFNGDEMWEYWPAVQITNESGFSVIPTGYATVLDRGEGQNKIWTFFGMNEYAGFWTSTEYQQENGSGNAEDAISGASGGNAASASTQSSSSAYYVYMYDNRPDLLLNYTDKSSFALPVRCVRDAR</sequence>
<gene>
    <name evidence="4" type="ORF">IAC23_03065</name>
</gene>
<name>A0A9D9HAT6_9BACT</name>
<feature type="signal peptide" evidence="2">
    <location>
        <begin position="1"/>
        <end position="24"/>
    </location>
</feature>
<dbReference type="PROSITE" id="PS51257">
    <property type="entry name" value="PROKAR_LIPOPROTEIN"/>
    <property type="match status" value="1"/>
</dbReference>
<dbReference type="EMBL" id="JADIMO010000035">
    <property type="protein sequence ID" value="MBO8444661.1"/>
    <property type="molecule type" value="Genomic_DNA"/>
</dbReference>
<reference evidence="4" key="2">
    <citation type="journal article" date="2021" name="PeerJ">
        <title>Extensive microbial diversity within the chicken gut microbiome revealed by metagenomics and culture.</title>
        <authorList>
            <person name="Gilroy R."/>
            <person name="Ravi A."/>
            <person name="Getino M."/>
            <person name="Pursley I."/>
            <person name="Horton D.L."/>
            <person name="Alikhan N.F."/>
            <person name="Baker D."/>
            <person name="Gharbi K."/>
            <person name="Hall N."/>
            <person name="Watson M."/>
            <person name="Adriaenssens E.M."/>
            <person name="Foster-Nyarko E."/>
            <person name="Jarju S."/>
            <person name="Secka A."/>
            <person name="Antonio M."/>
            <person name="Oren A."/>
            <person name="Chaudhuri R.R."/>
            <person name="La Ragione R."/>
            <person name="Hildebrand F."/>
            <person name="Pallen M.J."/>
        </authorList>
    </citation>
    <scope>NUCLEOTIDE SEQUENCE</scope>
    <source>
        <strain evidence="4">D5-748</strain>
    </source>
</reference>
<organism evidence="4 5">
    <name type="scientific">Candidatus Cryptobacteroides merdavium</name>
    <dbReference type="NCBI Taxonomy" id="2840769"/>
    <lineage>
        <taxon>Bacteria</taxon>
        <taxon>Pseudomonadati</taxon>
        <taxon>Bacteroidota</taxon>
        <taxon>Bacteroidia</taxon>
        <taxon>Bacteroidales</taxon>
        <taxon>Candidatus Cryptobacteroides</taxon>
    </lineage>
</organism>
<comment type="caution">
    <text evidence="4">The sequence shown here is derived from an EMBL/GenBank/DDBJ whole genome shotgun (WGS) entry which is preliminary data.</text>
</comment>
<feature type="compositionally biased region" description="Low complexity" evidence="1">
    <location>
        <begin position="345"/>
        <end position="354"/>
    </location>
</feature>
<evidence type="ECO:0000313" key="4">
    <source>
        <dbReference type="EMBL" id="MBO8444661.1"/>
    </source>
</evidence>
<evidence type="ECO:0000256" key="1">
    <source>
        <dbReference type="SAM" id="MobiDB-lite"/>
    </source>
</evidence>
<evidence type="ECO:0000259" key="3">
    <source>
        <dbReference type="Pfam" id="PF09603"/>
    </source>
</evidence>
<accession>A0A9D9HAT6</accession>
<feature type="region of interest" description="Disordered" evidence="1">
    <location>
        <begin position="237"/>
        <end position="263"/>
    </location>
</feature>
<dbReference type="InterPro" id="IPR011871">
    <property type="entry name" value="Fib_succ_major"/>
</dbReference>
<evidence type="ECO:0000256" key="2">
    <source>
        <dbReference type="SAM" id="SignalP"/>
    </source>
</evidence>
<reference evidence="4" key="1">
    <citation type="submission" date="2020-10" db="EMBL/GenBank/DDBJ databases">
        <authorList>
            <person name="Gilroy R."/>
        </authorList>
    </citation>
    <scope>NUCLEOTIDE SEQUENCE</scope>
    <source>
        <strain evidence="4">D5-748</strain>
    </source>
</reference>
<feature type="domain" description="Fibrobacter succinogenes major paralogous" evidence="3">
    <location>
        <begin position="164"/>
        <end position="395"/>
    </location>
</feature>
<feature type="region of interest" description="Disordered" evidence="1">
    <location>
        <begin position="335"/>
        <end position="354"/>
    </location>
</feature>
<protein>
    <recommendedName>
        <fullName evidence="3">Fibrobacter succinogenes major paralogous domain-containing protein</fullName>
    </recommendedName>
</protein>
<evidence type="ECO:0000313" key="5">
    <source>
        <dbReference type="Proteomes" id="UP000823619"/>
    </source>
</evidence>
<proteinExistence type="predicted"/>
<dbReference type="Pfam" id="PF09603">
    <property type="entry name" value="Fib_succ_major"/>
    <property type="match status" value="1"/>
</dbReference>
<keyword evidence="2" id="KW-0732">Signal</keyword>
<feature type="chain" id="PRO_5038388250" description="Fibrobacter succinogenes major paralogous domain-containing protein" evidence="2">
    <location>
        <begin position="25"/>
        <end position="398"/>
    </location>
</feature>
<dbReference type="Proteomes" id="UP000823619">
    <property type="component" value="Unassembled WGS sequence"/>
</dbReference>
<dbReference type="NCBIfam" id="TIGR02145">
    <property type="entry name" value="Fib_succ_major"/>
    <property type="match status" value="1"/>
</dbReference>
<dbReference type="AlphaFoldDB" id="A0A9D9HAT6"/>